<keyword evidence="5" id="KW-0472">Membrane</keyword>
<dbReference type="InterPro" id="IPR036942">
    <property type="entry name" value="Beta-barrel_TonB_sf"/>
</dbReference>
<evidence type="ECO:0000256" key="2">
    <source>
        <dbReference type="ARBA" id="ARBA00022448"/>
    </source>
</evidence>
<keyword evidence="9" id="KW-0675">Receptor</keyword>
<evidence type="ECO:0000256" key="6">
    <source>
        <dbReference type="ARBA" id="ARBA00023237"/>
    </source>
</evidence>
<evidence type="ECO:0000256" key="4">
    <source>
        <dbReference type="ARBA" id="ARBA00022692"/>
    </source>
</evidence>
<keyword evidence="6" id="KW-0998">Cell outer membrane</keyword>
<keyword evidence="4" id="KW-0812">Transmembrane</keyword>
<keyword evidence="2" id="KW-0813">Transport</keyword>
<feature type="domain" description="TonB-dependent transporter Oar-like beta-barrel" evidence="8">
    <location>
        <begin position="246"/>
        <end position="320"/>
    </location>
</feature>
<dbReference type="GO" id="GO:0044718">
    <property type="term" value="P:siderophore transmembrane transport"/>
    <property type="evidence" value="ECO:0007669"/>
    <property type="project" value="TreeGrafter"/>
</dbReference>
<dbReference type="Proteomes" id="UP000199603">
    <property type="component" value="Unassembled WGS sequence"/>
</dbReference>
<name>A0A1G6W9E7_9GAMM</name>
<protein>
    <submittedName>
        <fullName evidence="9">TonB-dependent Receptor Plug Domain</fullName>
    </submittedName>
</protein>
<organism evidence="9 10">
    <name type="scientific">Aquimonas voraii</name>
    <dbReference type="NCBI Taxonomy" id="265719"/>
    <lineage>
        <taxon>Bacteria</taxon>
        <taxon>Pseudomonadati</taxon>
        <taxon>Pseudomonadota</taxon>
        <taxon>Gammaproteobacteria</taxon>
        <taxon>Lysobacterales</taxon>
        <taxon>Lysobacteraceae</taxon>
        <taxon>Aquimonas</taxon>
    </lineage>
</organism>
<dbReference type="Gene3D" id="2.60.40.1120">
    <property type="entry name" value="Carboxypeptidase-like, regulatory domain"/>
    <property type="match status" value="1"/>
</dbReference>
<dbReference type="InterPro" id="IPR008969">
    <property type="entry name" value="CarboxyPept-like_regulatory"/>
</dbReference>
<dbReference type="PANTHER" id="PTHR30069">
    <property type="entry name" value="TONB-DEPENDENT OUTER MEMBRANE RECEPTOR"/>
    <property type="match status" value="1"/>
</dbReference>
<evidence type="ECO:0000256" key="5">
    <source>
        <dbReference type="ARBA" id="ARBA00023136"/>
    </source>
</evidence>
<dbReference type="GO" id="GO:0009279">
    <property type="term" value="C:cell outer membrane"/>
    <property type="evidence" value="ECO:0007669"/>
    <property type="project" value="UniProtKB-SubCell"/>
</dbReference>
<feature type="signal peptide" evidence="7">
    <location>
        <begin position="1"/>
        <end position="26"/>
    </location>
</feature>
<dbReference type="InterPro" id="IPR039426">
    <property type="entry name" value="TonB-dep_rcpt-like"/>
</dbReference>
<evidence type="ECO:0000256" key="7">
    <source>
        <dbReference type="SAM" id="SignalP"/>
    </source>
</evidence>
<dbReference type="AlphaFoldDB" id="A0A1G6W9E7"/>
<accession>A0A1G6W9E7</accession>
<evidence type="ECO:0000259" key="8">
    <source>
        <dbReference type="Pfam" id="PF25183"/>
    </source>
</evidence>
<proteinExistence type="predicted"/>
<dbReference type="PANTHER" id="PTHR30069:SF46">
    <property type="entry name" value="OAR PROTEIN"/>
    <property type="match status" value="1"/>
</dbReference>
<dbReference type="STRING" id="265719.SAMN04488509_104198"/>
<dbReference type="SUPFAM" id="SSF49464">
    <property type="entry name" value="Carboxypeptidase regulatory domain-like"/>
    <property type="match status" value="1"/>
</dbReference>
<sequence length="1110" mass="120811">MNKQLRVTRLAGALALVLATSTPVFAQTTSAQMAGRVTSEQGEALAGAEVVIVHTPSGTTVRSTTDAEGRYTARGLRVGGPYTVTVLRPGFEPESTENVFLQLNEVTAVNVDLAAEATELEAVTVVGSAGTVFSPERMGASTQISRDQLDSFASIQRNLQDYARLDPRVSQTDKDRGEISVAGQNSRFNRITVDGVSISDTFGLEANNLPTQKQPISIDAIDAVQINISNVDVTQKGYTGANINAVTKSGTNEFSGSVYYVWRDDQLAGDRYNRTSDSFFAPPASEDETVGVTFGGPILKDRLFFFLSYEDYKSTRVGNTFVPLGGNGTEVFITQQDIDATRALAQSRYGIDIGTADAPTQAELSVEDVLLKFDWNINDFQRANLRYTKTEESNPIFPGSGTRALSLSSHWYTQEKTVESLVGQWYADWTDSFSTELRVSRSEYDSAPNNNSFLPAITVQFTGGTPPAGVLGGTRSLNFGTERSRHFNVLGTTSDEIFFAGNWFVGDHEIKAGFDWSNIDVYNAFLQDTRGNYTFACLTGCANSFESGRPTNYQVQVARPGLTLDDGVAQWELGNWGVFLQDTWAVNYNLSLQFGVRYDRTRMPESPLFNAAAAAAPGPIVNGRATGGFGLDNSATLDGKGLFQPRLGMNYTFDTERATQLRAGIGLFQGSAANVWLSNPYSNTGLATQVVGCGGTFAACSADGIFNPDPNNQNVSFPGSNPAANVDFLSPDLELPSVWKANLAFDHETPFWGAVFTAELLLTQTESGIYYRHLNLGEATRLGPDGRALFWNPAGYNANCWNANGTAVTSGACAGANSPRSRFQNNSAFNNVLVAENTTKGSGQNLTLSLSRARQDDPWSWSVAYNYSDADEVSPLTSSVGNSNWANRAVFNPNEEVVARSPYVVRDRFVATLGYRAFLFGDNATDFGLFYEGRKGKPYSWTFNNDANGDGILGNDLMYIPSAQGSGEVVFRGGAAEEAAFWQVVRDNGLDRFAGQVVGRNTEFSPWTNSFDIRVSQQLPGFMDGHKTEIVLDILNVGNLINKDWGRIDEIGFNGGTNVGGAQARSFVAYNGMDAQGRYVYSLLETENFTTRQNRGESQWAAQITLRYRF</sequence>
<keyword evidence="10" id="KW-1185">Reference proteome</keyword>
<dbReference type="SUPFAM" id="SSF56935">
    <property type="entry name" value="Porins"/>
    <property type="match status" value="1"/>
</dbReference>
<feature type="chain" id="PRO_5011695210" evidence="7">
    <location>
        <begin position="27"/>
        <end position="1110"/>
    </location>
</feature>
<dbReference type="RefSeq" id="WP_091241968.1">
    <property type="nucleotide sequence ID" value="NZ_FNAG01000004.1"/>
</dbReference>
<comment type="subcellular location">
    <subcellularLocation>
        <location evidence="1">Cell outer membrane</location>
        <topology evidence="1">Multi-pass membrane protein</topology>
    </subcellularLocation>
</comment>
<evidence type="ECO:0000256" key="1">
    <source>
        <dbReference type="ARBA" id="ARBA00004571"/>
    </source>
</evidence>
<evidence type="ECO:0000256" key="3">
    <source>
        <dbReference type="ARBA" id="ARBA00022452"/>
    </source>
</evidence>
<reference evidence="9 10" key="1">
    <citation type="submission" date="2016-10" db="EMBL/GenBank/DDBJ databases">
        <authorList>
            <person name="de Groot N.N."/>
        </authorList>
    </citation>
    <scope>NUCLEOTIDE SEQUENCE [LARGE SCALE GENOMIC DNA]</scope>
    <source>
        <strain evidence="9 10">DSM 16957</strain>
    </source>
</reference>
<dbReference type="InterPro" id="IPR057601">
    <property type="entry name" value="Oar-like_b-barrel"/>
</dbReference>
<dbReference type="GO" id="GO:0015344">
    <property type="term" value="F:siderophore uptake transmembrane transporter activity"/>
    <property type="evidence" value="ECO:0007669"/>
    <property type="project" value="TreeGrafter"/>
</dbReference>
<dbReference type="Pfam" id="PF25183">
    <property type="entry name" value="OMP_b-brl_4"/>
    <property type="match status" value="2"/>
</dbReference>
<keyword evidence="3" id="KW-1134">Transmembrane beta strand</keyword>
<dbReference type="OrthoDB" id="9768147at2"/>
<dbReference type="Gene3D" id="2.40.170.20">
    <property type="entry name" value="TonB-dependent receptor, beta-barrel domain"/>
    <property type="match status" value="1"/>
</dbReference>
<feature type="domain" description="TonB-dependent transporter Oar-like beta-barrel" evidence="8">
    <location>
        <begin position="362"/>
        <end position="1042"/>
    </location>
</feature>
<dbReference type="Pfam" id="PF13620">
    <property type="entry name" value="CarboxypepD_reg"/>
    <property type="match status" value="1"/>
</dbReference>
<dbReference type="EMBL" id="FNAG01000004">
    <property type="protein sequence ID" value="SDD62439.1"/>
    <property type="molecule type" value="Genomic_DNA"/>
</dbReference>
<evidence type="ECO:0000313" key="10">
    <source>
        <dbReference type="Proteomes" id="UP000199603"/>
    </source>
</evidence>
<gene>
    <name evidence="9" type="ORF">SAMN04488509_104198</name>
</gene>
<keyword evidence="7" id="KW-0732">Signal</keyword>
<evidence type="ECO:0000313" key="9">
    <source>
        <dbReference type="EMBL" id="SDD62439.1"/>
    </source>
</evidence>